<evidence type="ECO:0000313" key="2">
    <source>
        <dbReference type="EMBL" id="GAA3371561.1"/>
    </source>
</evidence>
<gene>
    <name evidence="2" type="ORF">GCM10020367_22730</name>
</gene>
<evidence type="ECO:0000313" key="3">
    <source>
        <dbReference type="Proteomes" id="UP001499990"/>
    </source>
</evidence>
<comment type="caution">
    <text evidence="2">The sequence shown here is derived from an EMBL/GenBank/DDBJ whole genome shotgun (WGS) entry which is preliminary data.</text>
</comment>
<reference evidence="3" key="1">
    <citation type="journal article" date="2019" name="Int. J. Syst. Evol. Microbiol.">
        <title>The Global Catalogue of Microorganisms (GCM) 10K type strain sequencing project: providing services to taxonomists for standard genome sequencing and annotation.</title>
        <authorList>
            <consortium name="The Broad Institute Genomics Platform"/>
            <consortium name="The Broad Institute Genome Sequencing Center for Infectious Disease"/>
            <person name="Wu L."/>
            <person name="Ma J."/>
        </authorList>
    </citation>
    <scope>NUCLEOTIDE SEQUENCE [LARGE SCALE GENOMIC DNA]</scope>
    <source>
        <strain evidence="3">JCM 9651</strain>
    </source>
</reference>
<accession>A0ABP6S9W3</accession>
<protein>
    <submittedName>
        <fullName evidence="2">Uncharacterized protein</fullName>
    </submittedName>
</protein>
<proteinExistence type="predicted"/>
<dbReference type="Proteomes" id="UP001499990">
    <property type="component" value="Unassembled WGS sequence"/>
</dbReference>
<feature type="signal peptide" evidence="1">
    <location>
        <begin position="1"/>
        <end position="20"/>
    </location>
</feature>
<feature type="chain" id="PRO_5046534503" evidence="1">
    <location>
        <begin position="21"/>
        <end position="249"/>
    </location>
</feature>
<dbReference type="RefSeq" id="WP_345036195.1">
    <property type="nucleotide sequence ID" value="NZ_BAAAYL010000001.1"/>
</dbReference>
<name>A0ABP6S9W3_9ACTN</name>
<dbReference type="EMBL" id="BAAAYL010000001">
    <property type="protein sequence ID" value="GAA3371561.1"/>
    <property type="molecule type" value="Genomic_DNA"/>
</dbReference>
<keyword evidence="3" id="KW-1185">Reference proteome</keyword>
<keyword evidence="1" id="KW-0732">Signal</keyword>
<evidence type="ECO:0000256" key="1">
    <source>
        <dbReference type="SAM" id="SignalP"/>
    </source>
</evidence>
<organism evidence="2 3">
    <name type="scientific">Streptomyces sannanensis</name>
    <dbReference type="NCBI Taxonomy" id="285536"/>
    <lineage>
        <taxon>Bacteria</taxon>
        <taxon>Bacillati</taxon>
        <taxon>Actinomycetota</taxon>
        <taxon>Actinomycetes</taxon>
        <taxon>Kitasatosporales</taxon>
        <taxon>Streptomycetaceae</taxon>
        <taxon>Streptomyces</taxon>
    </lineage>
</organism>
<sequence>MQRKTRGLAVMGGVLALAMAGGGVYVLTSDDDSPVAGETKGYKLTPAGTVGPYKRQKEYYAEEDLNNKDCDWNSDSDCGLIENELSYPESDEAKEIGIAYPAAKAGAEYRYRYLLKGRQQRKTLLLSGYWGRVDDPDKAIDNFFQSIKDGDQSSFKGRLVGTAEEVHPKGFDGALMKCQNAELRRMGTVKAGNPPKTMRVPVCVWADYSSVAATAGVDSPQLVARARGLSRSEVANLAAELYNTSRTKR</sequence>